<sequence length="363" mass="40645">MTDLFSAGNTGNIEIRNRIFMAPLTRSRAHDDTDVPSDMAVTYYEQRASAGLIIAEATQINQEGKGYVKTPGIYSQEQVNKWREITDAVHAKGGKIVLQLWHVGRISHSHFQPNGDAPLAPSAIKPDVDVFFDGEKKPASEPRAMTTEDIARTVEDYGKAAKNAYDAGFDGIEIHAANGYLIDQFLRDSTNKREDEYGGSLENRMRFLNEVVNAVLKSWDSAQVGVRLSPIGNFNDIEDSDPLNTFTYIIDVLNRYNLAYLHMVERFPGMPTENTDLKTQEILRKVWNGFYIANGDYDYLTAKAAVESDYADAITFGRLYIANPDLVERLEVGAGFNEPDQETFYGGGKEGYIDYPFMNEQNG</sequence>
<dbReference type="GO" id="GO:0010181">
    <property type="term" value="F:FMN binding"/>
    <property type="evidence" value="ECO:0007669"/>
    <property type="project" value="InterPro"/>
</dbReference>
<accession>A0A7S9DZ99</accession>
<evidence type="ECO:0000313" key="6">
    <source>
        <dbReference type="Proteomes" id="UP000595095"/>
    </source>
</evidence>
<dbReference type="PANTHER" id="PTHR22893:SF91">
    <property type="entry name" value="NADPH DEHYDROGENASE 2-RELATED"/>
    <property type="match status" value="1"/>
</dbReference>
<gene>
    <name evidence="5" type="ORF">IT774_05845</name>
</gene>
<dbReference type="InterPro" id="IPR001155">
    <property type="entry name" value="OxRdtase_FMN_N"/>
</dbReference>
<feature type="domain" description="NADH:flavin oxidoreductase/NADH oxidase N-terminal" evidence="4">
    <location>
        <begin position="4"/>
        <end position="333"/>
    </location>
</feature>
<proteinExistence type="inferred from homology"/>
<dbReference type="SUPFAM" id="SSF51395">
    <property type="entry name" value="FMN-linked oxidoreductases"/>
    <property type="match status" value="1"/>
</dbReference>
<dbReference type="GO" id="GO:0005829">
    <property type="term" value="C:cytosol"/>
    <property type="evidence" value="ECO:0007669"/>
    <property type="project" value="UniProtKB-ARBA"/>
</dbReference>
<dbReference type="PANTHER" id="PTHR22893">
    <property type="entry name" value="NADH OXIDOREDUCTASE-RELATED"/>
    <property type="match status" value="1"/>
</dbReference>
<evidence type="ECO:0000256" key="1">
    <source>
        <dbReference type="ARBA" id="ARBA00001917"/>
    </source>
</evidence>
<evidence type="ECO:0000259" key="4">
    <source>
        <dbReference type="Pfam" id="PF00724"/>
    </source>
</evidence>
<name>A0A7S9DZ99_9ALTE</name>
<evidence type="ECO:0000256" key="2">
    <source>
        <dbReference type="ARBA" id="ARBA00005979"/>
    </source>
</evidence>
<dbReference type="GO" id="GO:0016628">
    <property type="term" value="F:oxidoreductase activity, acting on the CH-CH group of donors, NAD or NADP as acceptor"/>
    <property type="evidence" value="ECO:0007669"/>
    <property type="project" value="UniProtKB-ARBA"/>
</dbReference>
<keyword evidence="6" id="KW-1185">Reference proteome</keyword>
<comment type="cofactor">
    <cofactor evidence="1">
        <name>FMN</name>
        <dbReference type="ChEBI" id="CHEBI:58210"/>
    </cofactor>
</comment>
<protein>
    <submittedName>
        <fullName evidence="5">Alkene reductase</fullName>
    </submittedName>
</protein>
<dbReference type="InterPro" id="IPR045247">
    <property type="entry name" value="Oye-like"/>
</dbReference>
<dbReference type="EMBL" id="CP064795">
    <property type="protein sequence ID" value="QPG06672.1"/>
    <property type="molecule type" value="Genomic_DNA"/>
</dbReference>
<dbReference type="Pfam" id="PF00724">
    <property type="entry name" value="Oxidored_FMN"/>
    <property type="match status" value="1"/>
</dbReference>
<dbReference type="CDD" id="cd02933">
    <property type="entry name" value="OYE_like_FMN"/>
    <property type="match status" value="1"/>
</dbReference>
<dbReference type="NCBIfam" id="NF007899">
    <property type="entry name" value="PRK10605.1"/>
    <property type="match status" value="1"/>
</dbReference>
<dbReference type="Proteomes" id="UP000595095">
    <property type="component" value="Chromosome"/>
</dbReference>
<reference evidence="5 6" key="1">
    <citation type="submission" date="2020-11" db="EMBL/GenBank/DDBJ databases">
        <title>Complete genome sequence for Salinimonas sp. strain G2-b.</title>
        <authorList>
            <person name="Park S.-J."/>
        </authorList>
    </citation>
    <scope>NUCLEOTIDE SEQUENCE [LARGE SCALE GENOMIC DNA]</scope>
    <source>
        <strain evidence="5 6">G2-b</strain>
    </source>
</reference>
<dbReference type="FunFam" id="3.20.20.70:FF:000059">
    <property type="entry name" value="N-ethylmaleimide reductase, FMN-linked"/>
    <property type="match status" value="1"/>
</dbReference>
<organism evidence="5 6">
    <name type="scientific">Salinimonas marina</name>
    <dbReference type="NCBI Taxonomy" id="2785918"/>
    <lineage>
        <taxon>Bacteria</taxon>
        <taxon>Pseudomonadati</taxon>
        <taxon>Pseudomonadota</taxon>
        <taxon>Gammaproteobacteria</taxon>
        <taxon>Alteromonadales</taxon>
        <taxon>Alteromonadaceae</taxon>
        <taxon>Alteromonas/Salinimonas group</taxon>
        <taxon>Salinimonas</taxon>
    </lineage>
</organism>
<comment type="similarity">
    <text evidence="2">Belongs to the NADH:flavin oxidoreductase/NADH oxidase family.</text>
</comment>
<dbReference type="RefSeq" id="WP_195811747.1">
    <property type="nucleotide sequence ID" value="NZ_CP064795.1"/>
</dbReference>
<keyword evidence="3" id="KW-0560">Oxidoreductase</keyword>
<dbReference type="KEGG" id="smaa:IT774_05845"/>
<dbReference type="Gene3D" id="3.20.20.70">
    <property type="entry name" value="Aldolase class I"/>
    <property type="match status" value="1"/>
</dbReference>
<dbReference type="InterPro" id="IPR013785">
    <property type="entry name" value="Aldolase_TIM"/>
</dbReference>
<evidence type="ECO:0000256" key="3">
    <source>
        <dbReference type="ARBA" id="ARBA00023002"/>
    </source>
</evidence>
<dbReference type="AlphaFoldDB" id="A0A7S9DZ99"/>
<evidence type="ECO:0000313" key="5">
    <source>
        <dbReference type="EMBL" id="QPG06672.1"/>
    </source>
</evidence>